<dbReference type="InterPro" id="IPR012001">
    <property type="entry name" value="Thiamin_PyroP_enz_TPP-bd_dom"/>
</dbReference>
<feature type="domain" description="Thiamine pyrophosphate enzyme N-terminal TPP-binding" evidence="6">
    <location>
        <begin position="1"/>
        <end position="106"/>
    </location>
</feature>
<dbReference type="SUPFAM" id="SSF52467">
    <property type="entry name" value="DHS-like NAD/FAD-binding domain"/>
    <property type="match status" value="1"/>
</dbReference>
<feature type="domain" description="Thiamine pyrophosphate enzyme TPP-binding" evidence="5">
    <location>
        <begin position="397"/>
        <end position="547"/>
    </location>
</feature>
<dbReference type="InterPro" id="IPR012000">
    <property type="entry name" value="Thiamin_PyroP_enz_cen_dom"/>
</dbReference>
<comment type="similarity">
    <text evidence="1 3">Belongs to the TPP enzyme family.</text>
</comment>
<dbReference type="GO" id="GO:0050660">
    <property type="term" value="F:flavin adenine dinucleotide binding"/>
    <property type="evidence" value="ECO:0007669"/>
    <property type="project" value="TreeGrafter"/>
</dbReference>
<sequence>MKVADYIIDFFEKKGVTNAFVVVGGQAMFLDDAVYRSKKIKPIFTHHEQAAGMAADACSRLKNKPAIALVTAGPGAINVVNGVIGGWVDSSPMIILSGQTNLSFIKYQEESGIRQFGVQGINVRPLVERSVKFFVTVDDPKKILYYLQKAYYLATSGRPGPVWLDVPLNIQGAPVPDGPLLEFTEQVDDDIPQDINEKLKDAMHLLQYAKRPLILVGQGVRLGNAIEELNMFIDRVRLPVLTARLAIDVIQSNHPLYVGRPGTYGERAANFAIQNADVILSVGCRLGTSLIGHDAKDFGRNAKKIVIDIDQKELDKPGVDIAVKIRTTAKDFFQKALAECEGLKLPDWKEWISICKEWRKTYPVVLSSYKDEKPVNSYYFIDRLSAVAEKDDWVLVDTGSCFHVASQAWSVKDGQRFLTTGGISTMGYWVAGIGACMARDKKRVIVITGDGSLQMNLQEFATVKQNELPLKVFIFNNNGYLLMRIMQTNFMDKRFMGESPKTGLWCPDSLKIAEAYGIRGIRIDSTKGIDEKIKEILDYPGPVICDVMTPDWQILAPRTMSDKTPEGKLVARPYEDMYPFLDRDELKRQMIAELPDA</sequence>
<dbReference type="InterPro" id="IPR029061">
    <property type="entry name" value="THDP-binding"/>
</dbReference>
<dbReference type="Pfam" id="PF00205">
    <property type="entry name" value="TPP_enzyme_M"/>
    <property type="match status" value="1"/>
</dbReference>
<name>A0A2M8KXF4_9BACT</name>
<dbReference type="PANTHER" id="PTHR18968:SF142">
    <property type="entry name" value="ACETOLACTATE SYNTHASE"/>
    <property type="match status" value="1"/>
</dbReference>
<organism evidence="7 8">
    <name type="scientific">Candidatus Ryanbacteria bacterium CG10_big_fil_rev_8_21_14_0_10_43_42</name>
    <dbReference type="NCBI Taxonomy" id="1974864"/>
    <lineage>
        <taxon>Bacteria</taxon>
        <taxon>Candidatus Ryaniibacteriota</taxon>
    </lineage>
</organism>
<dbReference type="GO" id="GO:0000287">
    <property type="term" value="F:magnesium ion binding"/>
    <property type="evidence" value="ECO:0007669"/>
    <property type="project" value="InterPro"/>
</dbReference>
<feature type="domain" description="Thiamine pyrophosphate enzyme central" evidence="4">
    <location>
        <begin position="199"/>
        <end position="330"/>
    </location>
</feature>
<keyword evidence="2 3" id="KW-0786">Thiamine pyrophosphate</keyword>
<evidence type="ECO:0000256" key="3">
    <source>
        <dbReference type="RuleBase" id="RU362132"/>
    </source>
</evidence>
<dbReference type="GO" id="GO:0005948">
    <property type="term" value="C:acetolactate synthase complex"/>
    <property type="evidence" value="ECO:0007669"/>
    <property type="project" value="TreeGrafter"/>
</dbReference>
<dbReference type="GO" id="GO:0009097">
    <property type="term" value="P:isoleucine biosynthetic process"/>
    <property type="evidence" value="ECO:0007669"/>
    <property type="project" value="TreeGrafter"/>
</dbReference>
<dbReference type="InterPro" id="IPR029035">
    <property type="entry name" value="DHS-like_NAD/FAD-binding_dom"/>
</dbReference>
<dbReference type="CDD" id="cd07035">
    <property type="entry name" value="TPP_PYR_POX_like"/>
    <property type="match status" value="1"/>
</dbReference>
<dbReference type="Gene3D" id="3.40.50.1220">
    <property type="entry name" value="TPP-binding domain"/>
    <property type="match status" value="1"/>
</dbReference>
<proteinExistence type="inferred from homology"/>
<comment type="caution">
    <text evidence="7">The sequence shown here is derived from an EMBL/GenBank/DDBJ whole genome shotgun (WGS) entry which is preliminary data.</text>
</comment>
<dbReference type="AlphaFoldDB" id="A0A2M8KXF4"/>
<dbReference type="PANTHER" id="PTHR18968">
    <property type="entry name" value="THIAMINE PYROPHOSPHATE ENZYMES"/>
    <property type="match status" value="1"/>
</dbReference>
<accession>A0A2M8KXF4</accession>
<dbReference type="Pfam" id="PF02776">
    <property type="entry name" value="TPP_enzyme_N"/>
    <property type="match status" value="1"/>
</dbReference>
<evidence type="ECO:0000259" key="5">
    <source>
        <dbReference type="Pfam" id="PF02775"/>
    </source>
</evidence>
<dbReference type="Proteomes" id="UP000229098">
    <property type="component" value="Unassembled WGS sequence"/>
</dbReference>
<evidence type="ECO:0000259" key="6">
    <source>
        <dbReference type="Pfam" id="PF02776"/>
    </source>
</evidence>
<dbReference type="Pfam" id="PF02775">
    <property type="entry name" value="TPP_enzyme_C"/>
    <property type="match status" value="1"/>
</dbReference>
<evidence type="ECO:0000313" key="8">
    <source>
        <dbReference type="Proteomes" id="UP000229098"/>
    </source>
</evidence>
<dbReference type="GO" id="GO:0030976">
    <property type="term" value="F:thiamine pyrophosphate binding"/>
    <property type="evidence" value="ECO:0007669"/>
    <property type="project" value="InterPro"/>
</dbReference>
<protein>
    <submittedName>
        <fullName evidence="7">Acetolactate synthase</fullName>
    </submittedName>
</protein>
<dbReference type="InterPro" id="IPR011766">
    <property type="entry name" value="TPP_enzyme_TPP-bd"/>
</dbReference>
<evidence type="ECO:0000256" key="2">
    <source>
        <dbReference type="ARBA" id="ARBA00023052"/>
    </source>
</evidence>
<gene>
    <name evidence="7" type="ORF">COU90_02140</name>
</gene>
<dbReference type="InterPro" id="IPR045229">
    <property type="entry name" value="TPP_enz"/>
</dbReference>
<evidence type="ECO:0000313" key="7">
    <source>
        <dbReference type="EMBL" id="PJE64618.1"/>
    </source>
</evidence>
<dbReference type="GO" id="GO:0009099">
    <property type="term" value="P:L-valine biosynthetic process"/>
    <property type="evidence" value="ECO:0007669"/>
    <property type="project" value="TreeGrafter"/>
</dbReference>
<dbReference type="Gene3D" id="3.40.50.970">
    <property type="match status" value="2"/>
</dbReference>
<dbReference type="EMBL" id="PFEF01000005">
    <property type="protein sequence ID" value="PJE64618.1"/>
    <property type="molecule type" value="Genomic_DNA"/>
</dbReference>
<evidence type="ECO:0000256" key="1">
    <source>
        <dbReference type="ARBA" id="ARBA00007812"/>
    </source>
</evidence>
<dbReference type="GO" id="GO:0003984">
    <property type="term" value="F:acetolactate synthase activity"/>
    <property type="evidence" value="ECO:0007669"/>
    <property type="project" value="TreeGrafter"/>
</dbReference>
<evidence type="ECO:0000259" key="4">
    <source>
        <dbReference type="Pfam" id="PF00205"/>
    </source>
</evidence>
<dbReference type="SUPFAM" id="SSF52518">
    <property type="entry name" value="Thiamin diphosphate-binding fold (THDP-binding)"/>
    <property type="match status" value="2"/>
</dbReference>
<reference evidence="8" key="1">
    <citation type="submission" date="2017-09" db="EMBL/GenBank/DDBJ databases">
        <title>Depth-based differentiation of microbial function through sediment-hosted aquifers and enrichment of novel symbionts in the deep terrestrial subsurface.</title>
        <authorList>
            <person name="Probst A.J."/>
            <person name="Ladd B."/>
            <person name="Jarett J.K."/>
            <person name="Geller-Mcgrath D.E."/>
            <person name="Sieber C.M.K."/>
            <person name="Emerson J.B."/>
            <person name="Anantharaman K."/>
            <person name="Thomas B.C."/>
            <person name="Malmstrom R."/>
            <person name="Stieglmeier M."/>
            <person name="Klingl A."/>
            <person name="Woyke T."/>
            <person name="Ryan C.M."/>
            <person name="Banfield J.F."/>
        </authorList>
    </citation>
    <scope>NUCLEOTIDE SEQUENCE [LARGE SCALE GENOMIC DNA]</scope>
</reference>